<feature type="compositionally biased region" description="Polar residues" evidence="1">
    <location>
        <begin position="15"/>
        <end position="38"/>
    </location>
</feature>
<reference evidence="2 3" key="1">
    <citation type="submission" date="2023-04" db="EMBL/GenBank/DDBJ databases">
        <title>Genome of Basidiobolus ranarum AG-B5.</title>
        <authorList>
            <person name="Stajich J.E."/>
            <person name="Carter-House D."/>
            <person name="Gryganskyi A."/>
        </authorList>
    </citation>
    <scope>NUCLEOTIDE SEQUENCE [LARGE SCALE GENOMIC DNA]</scope>
    <source>
        <strain evidence="2 3">AG-B5</strain>
    </source>
</reference>
<name>A0ABR2WVQ8_9FUNG</name>
<comment type="caution">
    <text evidence="2">The sequence shown here is derived from an EMBL/GenBank/DDBJ whole genome shotgun (WGS) entry which is preliminary data.</text>
</comment>
<keyword evidence="3" id="KW-1185">Reference proteome</keyword>
<protein>
    <submittedName>
        <fullName evidence="2">Uncharacterized protein</fullName>
    </submittedName>
</protein>
<organism evidence="2 3">
    <name type="scientific">Basidiobolus ranarum</name>
    <dbReference type="NCBI Taxonomy" id="34480"/>
    <lineage>
        <taxon>Eukaryota</taxon>
        <taxon>Fungi</taxon>
        <taxon>Fungi incertae sedis</taxon>
        <taxon>Zoopagomycota</taxon>
        <taxon>Entomophthoromycotina</taxon>
        <taxon>Basidiobolomycetes</taxon>
        <taxon>Basidiobolales</taxon>
        <taxon>Basidiobolaceae</taxon>
        <taxon>Basidiobolus</taxon>
    </lineage>
</organism>
<feature type="compositionally biased region" description="Polar residues" evidence="1">
    <location>
        <begin position="239"/>
        <end position="249"/>
    </location>
</feature>
<evidence type="ECO:0000313" key="3">
    <source>
        <dbReference type="Proteomes" id="UP001479436"/>
    </source>
</evidence>
<feature type="region of interest" description="Disordered" evidence="1">
    <location>
        <begin position="201"/>
        <end position="304"/>
    </location>
</feature>
<dbReference type="Proteomes" id="UP001479436">
    <property type="component" value="Unassembled WGS sequence"/>
</dbReference>
<feature type="compositionally biased region" description="Polar residues" evidence="1">
    <location>
        <begin position="93"/>
        <end position="121"/>
    </location>
</feature>
<feature type="region of interest" description="Disordered" evidence="1">
    <location>
        <begin position="1"/>
        <end position="48"/>
    </location>
</feature>
<proteinExistence type="predicted"/>
<sequence>MSSFNDTRPTDDCSQDFQSNPITSGSVQQRTTDPSFVNNPEFGRDSLNRDKSTLETSAHNILPSHDHSKPLQNEQESFVNIPGSFPEDRNFNKNEGLTGLNSGNLTHNSQHGVNPDLSETLQGTKNTISADLGSNNSFNNQHDHPVESGLYGNSSAIGIGEHHSGHHNQQHRWQPGGLHTHSNIGDAHNMGQLIHDIHNTSLDEKSTQNIDHRPRSTELGDDENINTRSVHNAPMASSHPVSNTFSPSDSLGGRTGSSQNELRHDGNKSGLPGSGSTGLGSGVDNQINEYKHDISNPTNTNIASELGRSSEFGANSELNSNTHGDKHHSSHLVNDSTIFIYSN</sequence>
<dbReference type="EMBL" id="JASJQH010000246">
    <property type="protein sequence ID" value="KAK9765613.1"/>
    <property type="molecule type" value="Genomic_DNA"/>
</dbReference>
<gene>
    <name evidence="2" type="ORF">K7432_005911</name>
</gene>
<accession>A0ABR2WVQ8</accession>
<evidence type="ECO:0000313" key="2">
    <source>
        <dbReference type="EMBL" id="KAK9765613.1"/>
    </source>
</evidence>
<evidence type="ECO:0000256" key="1">
    <source>
        <dbReference type="SAM" id="MobiDB-lite"/>
    </source>
</evidence>
<feature type="compositionally biased region" description="Basic and acidic residues" evidence="1">
    <location>
        <begin position="201"/>
        <end position="218"/>
    </location>
</feature>
<feature type="region of interest" description="Disordered" evidence="1">
    <location>
        <begin position="79"/>
        <end position="121"/>
    </location>
</feature>
<feature type="compositionally biased region" description="Gly residues" evidence="1">
    <location>
        <begin position="272"/>
        <end position="281"/>
    </location>
</feature>